<dbReference type="InterPro" id="IPR017853">
    <property type="entry name" value="GH"/>
</dbReference>
<proteinExistence type="inferred from homology"/>
<feature type="domain" description="Glycoside hydrolase family 2 catalytic" evidence="5">
    <location>
        <begin position="321"/>
        <end position="397"/>
    </location>
</feature>
<evidence type="ECO:0000259" key="6">
    <source>
        <dbReference type="Pfam" id="PF02837"/>
    </source>
</evidence>
<dbReference type="Pfam" id="PF00703">
    <property type="entry name" value="Glyco_hydro_2"/>
    <property type="match status" value="1"/>
</dbReference>
<dbReference type="InterPro" id="IPR006103">
    <property type="entry name" value="Glyco_hydro_2_cat"/>
</dbReference>
<dbReference type="InterPro" id="IPR013783">
    <property type="entry name" value="Ig-like_fold"/>
</dbReference>
<dbReference type="InterPro" id="IPR040605">
    <property type="entry name" value="Glyco_hydro2_dom5"/>
</dbReference>
<comment type="similarity">
    <text evidence="1">Belongs to the glycosyl hydrolase 2 family.</text>
</comment>
<accession>A0ABW1SF90</accession>
<dbReference type="InterPro" id="IPR036156">
    <property type="entry name" value="Beta-gal/glucu_dom_sf"/>
</dbReference>
<dbReference type="InterPro" id="IPR006102">
    <property type="entry name" value="Ig-like_GH2"/>
</dbReference>
<dbReference type="Gene3D" id="2.60.120.260">
    <property type="entry name" value="Galactose-binding domain-like"/>
    <property type="match status" value="1"/>
</dbReference>
<dbReference type="Gene3D" id="2.60.40.10">
    <property type="entry name" value="Immunoglobulins"/>
    <property type="match status" value="3"/>
</dbReference>
<name>A0ABW1SF90_9LACO</name>
<reference evidence="10" key="1">
    <citation type="journal article" date="2019" name="Int. J. Syst. Evol. Microbiol.">
        <title>The Global Catalogue of Microorganisms (GCM) 10K type strain sequencing project: providing services to taxonomists for standard genome sequencing and annotation.</title>
        <authorList>
            <consortium name="The Broad Institute Genomics Platform"/>
            <consortium name="The Broad Institute Genome Sequencing Center for Infectious Disease"/>
            <person name="Wu L."/>
            <person name="Ma J."/>
        </authorList>
    </citation>
    <scope>NUCLEOTIDE SEQUENCE [LARGE SCALE GENOMIC DNA]</scope>
    <source>
        <strain evidence="10">CCM 8930</strain>
    </source>
</reference>
<feature type="domain" description="Glycoside hydrolase family 2 catalytic" evidence="5">
    <location>
        <begin position="405"/>
        <end position="512"/>
    </location>
</feature>
<dbReference type="Proteomes" id="UP001596171">
    <property type="component" value="Unassembled WGS sequence"/>
</dbReference>
<dbReference type="Pfam" id="PF02837">
    <property type="entry name" value="Glyco_hydro_2_N"/>
    <property type="match status" value="1"/>
</dbReference>
<dbReference type="Gene3D" id="3.20.20.80">
    <property type="entry name" value="Glycosidases"/>
    <property type="match status" value="1"/>
</dbReference>
<feature type="domain" description="DUF4982" evidence="7">
    <location>
        <begin position="644"/>
        <end position="697"/>
    </location>
</feature>
<feature type="domain" description="Glycoside hydrolase family 2" evidence="8">
    <location>
        <begin position="725"/>
        <end position="794"/>
    </location>
</feature>
<dbReference type="SUPFAM" id="SSF49303">
    <property type="entry name" value="beta-Galactosidase/glucuronidase domain"/>
    <property type="match status" value="1"/>
</dbReference>
<dbReference type="InterPro" id="IPR006104">
    <property type="entry name" value="Glyco_hydro_2_N"/>
</dbReference>
<dbReference type="Pfam" id="PF18565">
    <property type="entry name" value="Glyco_hydro2_C5"/>
    <property type="match status" value="1"/>
</dbReference>
<keyword evidence="10" id="KW-1185">Reference proteome</keyword>
<comment type="caution">
    <text evidence="9">The sequence shown here is derived from an EMBL/GenBank/DDBJ whole genome shotgun (WGS) entry which is preliminary data.</text>
</comment>
<dbReference type="RefSeq" id="WP_137616115.1">
    <property type="nucleotide sequence ID" value="NZ_BJDI01000007.1"/>
</dbReference>
<evidence type="ECO:0000259" key="7">
    <source>
        <dbReference type="Pfam" id="PF16355"/>
    </source>
</evidence>
<evidence type="ECO:0000259" key="4">
    <source>
        <dbReference type="Pfam" id="PF00703"/>
    </source>
</evidence>
<keyword evidence="2 9" id="KW-0378">Hydrolase</keyword>
<feature type="domain" description="Glycosyl hydrolases family 2 sugar binding" evidence="6">
    <location>
        <begin position="85"/>
        <end position="206"/>
    </location>
</feature>
<gene>
    <name evidence="9" type="ORF">ACFP1L_00355</name>
</gene>
<dbReference type="SUPFAM" id="SSF51445">
    <property type="entry name" value="(Trans)glycosidases"/>
    <property type="match status" value="1"/>
</dbReference>
<evidence type="ECO:0000256" key="3">
    <source>
        <dbReference type="ARBA" id="ARBA00023295"/>
    </source>
</evidence>
<evidence type="ECO:0000256" key="1">
    <source>
        <dbReference type="ARBA" id="ARBA00007401"/>
    </source>
</evidence>
<sequence>MHTKKNLNNDWRFHFGELTEPKRTAKKSMAFGGLTAPLPNETGERVQPSAGGVNFLKLIAQGNIENGLRNLAGTDLESQLDASWEKVTLPHDWQMSRPYQNDPQNLMSGSKPAGVGYYRRTFTLSDEVIDRNRVILHFDGIMRMADVWLNGAYLGHNNSGYTAMDIDITEMAHYGAEGDNVILVRVDTTTGPEGWWYEGAGIYKPVWLEFLPLTYIDNDSIYAYTTELTANEAKIAYEFSIVNAHEQAVTVQPQVTIVDQTVKLATTTVSALGQRTFKGEVTVDQPRCWTPETPNLTTIGVAIDQDQLQRQFGIHTFKYDENGFILNGQHYELHGVCEHQDMAGVGTALNQDLMDYKVSVMKKMGVNAWRSSHQFASEELLSACDRYGIILIDENRLLETTPWRLADLQKMVKRSRLHAAIAFWSIANEEIIGNTALGGRMAKKLVQTIKGLDREHLIISAELLSPAGTVDEDYLANLDVLGVNYPEAGVMGAGAEIIKQQHPHLPMMSTENASYFSTRGAYQDDADHCQANNFGSMYSMVLPGKRQPGDPGVGGTARPETVMAYLKAHPYMGGVFLWTAMDYFGEPSPFGWPAISSQFGITDTGGLPKDYYYYYQAHWTTKPMVHVMPHWNQAGLALTAAGDVAVRAFSNAETVELFVNDHSYGRQTVVDCEANWQVPYAAGTLKVVALDHDEVVATDQRVTSEVATETVVEPLFNGKTTEIYRVKALDVKHHLAPMANGQLQVSVTGGQVLGLGNGNPADQDNQGRQQIHLFNGYAVVIVHKTAPTVTVTAKLAVAVGV</sequence>
<evidence type="ECO:0000313" key="9">
    <source>
        <dbReference type="EMBL" id="MFC6200341.1"/>
    </source>
</evidence>
<dbReference type="Pfam" id="PF16355">
    <property type="entry name" value="DUF4982"/>
    <property type="match status" value="1"/>
</dbReference>
<dbReference type="GO" id="GO:0016787">
    <property type="term" value="F:hydrolase activity"/>
    <property type="evidence" value="ECO:0007669"/>
    <property type="project" value="UniProtKB-KW"/>
</dbReference>
<dbReference type="SUPFAM" id="SSF49785">
    <property type="entry name" value="Galactose-binding domain-like"/>
    <property type="match status" value="1"/>
</dbReference>
<evidence type="ECO:0000256" key="2">
    <source>
        <dbReference type="ARBA" id="ARBA00022801"/>
    </source>
</evidence>
<dbReference type="InterPro" id="IPR032311">
    <property type="entry name" value="DUF4982"/>
</dbReference>
<dbReference type="InterPro" id="IPR051913">
    <property type="entry name" value="GH2_Domain-Containing"/>
</dbReference>
<evidence type="ECO:0000259" key="8">
    <source>
        <dbReference type="Pfam" id="PF18565"/>
    </source>
</evidence>
<dbReference type="PANTHER" id="PTHR42732:SF1">
    <property type="entry name" value="BETA-MANNOSIDASE"/>
    <property type="match status" value="1"/>
</dbReference>
<dbReference type="Pfam" id="PF02836">
    <property type="entry name" value="Glyco_hydro_2_C"/>
    <property type="match status" value="2"/>
</dbReference>
<dbReference type="PANTHER" id="PTHR42732">
    <property type="entry name" value="BETA-GALACTOSIDASE"/>
    <property type="match status" value="1"/>
</dbReference>
<organism evidence="9 10">
    <name type="scientific">Lactiplantibacillus nangangensis</name>
    <dbReference type="NCBI Taxonomy" id="2559917"/>
    <lineage>
        <taxon>Bacteria</taxon>
        <taxon>Bacillati</taxon>
        <taxon>Bacillota</taxon>
        <taxon>Bacilli</taxon>
        <taxon>Lactobacillales</taxon>
        <taxon>Lactobacillaceae</taxon>
        <taxon>Lactiplantibacillus</taxon>
    </lineage>
</organism>
<feature type="domain" description="Glycoside hydrolase family 2 immunoglobulin-like beta-sandwich" evidence="4">
    <location>
        <begin position="222"/>
        <end position="312"/>
    </location>
</feature>
<evidence type="ECO:0000313" key="10">
    <source>
        <dbReference type="Proteomes" id="UP001596171"/>
    </source>
</evidence>
<dbReference type="InterPro" id="IPR008979">
    <property type="entry name" value="Galactose-bd-like_sf"/>
</dbReference>
<protein>
    <submittedName>
        <fullName evidence="9">Glycoside hydrolase family 2 TIM barrel-domain containing protein</fullName>
    </submittedName>
</protein>
<keyword evidence="3" id="KW-0326">Glycosidase</keyword>
<evidence type="ECO:0000259" key="5">
    <source>
        <dbReference type="Pfam" id="PF02836"/>
    </source>
</evidence>
<dbReference type="EMBL" id="JBHSSE010000002">
    <property type="protein sequence ID" value="MFC6200341.1"/>
    <property type="molecule type" value="Genomic_DNA"/>
</dbReference>